<feature type="transmembrane region" description="Helical" evidence="5">
    <location>
        <begin position="54"/>
        <end position="73"/>
    </location>
</feature>
<keyword evidence="8" id="KW-1185">Reference proteome</keyword>
<dbReference type="GO" id="GO:0052621">
    <property type="term" value="F:diguanylate cyclase activity"/>
    <property type="evidence" value="ECO:0007669"/>
    <property type="project" value="UniProtKB-EC"/>
</dbReference>
<evidence type="ECO:0000313" key="7">
    <source>
        <dbReference type="EMBL" id="NYS62035.1"/>
    </source>
</evidence>
<keyword evidence="5" id="KW-0812">Transmembrane</keyword>
<dbReference type="PANTHER" id="PTHR45138:SF9">
    <property type="entry name" value="DIGUANYLATE CYCLASE DGCM-RELATED"/>
    <property type="match status" value="1"/>
</dbReference>
<feature type="transmembrane region" description="Helical" evidence="5">
    <location>
        <begin position="184"/>
        <end position="204"/>
    </location>
</feature>
<feature type="transmembrane region" description="Helical" evidence="5">
    <location>
        <begin position="157"/>
        <end position="178"/>
    </location>
</feature>
<keyword evidence="5" id="KW-1133">Transmembrane helix</keyword>
<keyword evidence="5" id="KW-0472">Membrane</keyword>
<evidence type="ECO:0000256" key="5">
    <source>
        <dbReference type="SAM" id="Phobius"/>
    </source>
</evidence>
<evidence type="ECO:0000256" key="3">
    <source>
        <dbReference type="ARBA" id="ARBA00034247"/>
    </source>
</evidence>
<reference evidence="7 8" key="1">
    <citation type="journal article" date="2015" name="Int. J. Syst. Evol. Microbiol.">
        <title>Halomonas salicampi sp. nov., a halotolerant and alkalitolerant bacterium isolated from a saltern soil.</title>
        <authorList>
            <person name="Lee J.C."/>
            <person name="Kim Y.S."/>
            <person name="Yun B.S."/>
            <person name="Whang K.S."/>
        </authorList>
    </citation>
    <scope>NUCLEOTIDE SEQUENCE [LARGE SCALE GENOMIC DNA]</scope>
    <source>
        <strain evidence="7 8">BH103</strain>
    </source>
</reference>
<dbReference type="Pfam" id="PF00990">
    <property type="entry name" value="GGDEF"/>
    <property type="match status" value="1"/>
</dbReference>
<dbReference type="InterPro" id="IPR000160">
    <property type="entry name" value="GGDEF_dom"/>
</dbReference>
<dbReference type="InterPro" id="IPR050469">
    <property type="entry name" value="Diguanylate_Cyclase"/>
</dbReference>
<dbReference type="AlphaFoldDB" id="A0A7Z0RWA6"/>
<dbReference type="Gene3D" id="3.30.70.270">
    <property type="match status" value="1"/>
</dbReference>
<dbReference type="SUPFAM" id="SSF55073">
    <property type="entry name" value="Nucleotide cyclase"/>
    <property type="match status" value="1"/>
</dbReference>
<accession>A0A7Z0RWA6</accession>
<gene>
    <name evidence="7" type="ORF">HZS81_14855</name>
</gene>
<feature type="transmembrane region" description="Helical" evidence="5">
    <location>
        <begin position="85"/>
        <end position="105"/>
    </location>
</feature>
<organism evidence="7 8">
    <name type="scientific">Vreelandella salicampi</name>
    <dbReference type="NCBI Taxonomy" id="1449798"/>
    <lineage>
        <taxon>Bacteria</taxon>
        <taxon>Pseudomonadati</taxon>
        <taxon>Pseudomonadota</taxon>
        <taxon>Gammaproteobacteria</taxon>
        <taxon>Oceanospirillales</taxon>
        <taxon>Halomonadaceae</taxon>
        <taxon>Vreelandella</taxon>
    </lineage>
</organism>
<evidence type="ECO:0000256" key="4">
    <source>
        <dbReference type="SAM" id="Coils"/>
    </source>
</evidence>
<feature type="domain" description="GGDEF" evidence="6">
    <location>
        <begin position="335"/>
        <end position="468"/>
    </location>
</feature>
<proteinExistence type="predicted"/>
<dbReference type="NCBIfam" id="TIGR00254">
    <property type="entry name" value="GGDEF"/>
    <property type="match status" value="1"/>
</dbReference>
<feature type="transmembrane region" description="Helical" evidence="5">
    <location>
        <begin position="211"/>
        <end position="232"/>
    </location>
</feature>
<comment type="cofactor">
    <cofactor evidence="1">
        <name>Mg(2+)</name>
        <dbReference type="ChEBI" id="CHEBI:18420"/>
    </cofactor>
</comment>
<comment type="caution">
    <text evidence="7">The sequence shown here is derived from an EMBL/GenBank/DDBJ whole genome shotgun (WGS) entry which is preliminary data.</text>
</comment>
<dbReference type="CDD" id="cd01949">
    <property type="entry name" value="GGDEF"/>
    <property type="match status" value="1"/>
</dbReference>
<dbReference type="PANTHER" id="PTHR45138">
    <property type="entry name" value="REGULATORY COMPONENTS OF SENSORY TRANSDUCTION SYSTEM"/>
    <property type="match status" value="1"/>
</dbReference>
<feature type="coiled-coil region" evidence="4">
    <location>
        <begin position="277"/>
        <end position="304"/>
    </location>
</feature>
<dbReference type="GO" id="GO:0043709">
    <property type="term" value="P:cell adhesion involved in single-species biofilm formation"/>
    <property type="evidence" value="ECO:0007669"/>
    <property type="project" value="TreeGrafter"/>
</dbReference>
<protein>
    <recommendedName>
        <fullName evidence="2">diguanylate cyclase</fullName>
        <ecNumber evidence="2">2.7.7.65</ecNumber>
    </recommendedName>
</protein>
<feature type="transmembrane region" description="Helical" evidence="5">
    <location>
        <begin position="21"/>
        <end position="42"/>
    </location>
</feature>
<keyword evidence="4" id="KW-0175">Coiled coil</keyword>
<dbReference type="EMBL" id="JACCDF010000014">
    <property type="protein sequence ID" value="NYS62035.1"/>
    <property type="molecule type" value="Genomic_DNA"/>
</dbReference>
<dbReference type="PROSITE" id="PS50887">
    <property type="entry name" value="GGDEF"/>
    <property type="match status" value="1"/>
</dbReference>
<feature type="transmembrane region" description="Helical" evidence="5">
    <location>
        <begin position="238"/>
        <end position="258"/>
    </location>
</feature>
<dbReference type="InterPro" id="IPR043128">
    <property type="entry name" value="Rev_trsase/Diguanyl_cyclase"/>
</dbReference>
<dbReference type="Proteomes" id="UP000586119">
    <property type="component" value="Unassembled WGS sequence"/>
</dbReference>
<dbReference type="EC" id="2.7.7.65" evidence="2"/>
<name>A0A7Z0RWA6_9GAMM</name>
<dbReference type="InterPro" id="IPR029787">
    <property type="entry name" value="Nucleotide_cyclase"/>
</dbReference>
<dbReference type="GO" id="GO:1902201">
    <property type="term" value="P:negative regulation of bacterial-type flagellum-dependent cell motility"/>
    <property type="evidence" value="ECO:0007669"/>
    <property type="project" value="TreeGrafter"/>
</dbReference>
<comment type="catalytic activity">
    <reaction evidence="3">
        <text>2 GTP = 3',3'-c-di-GMP + 2 diphosphate</text>
        <dbReference type="Rhea" id="RHEA:24898"/>
        <dbReference type="ChEBI" id="CHEBI:33019"/>
        <dbReference type="ChEBI" id="CHEBI:37565"/>
        <dbReference type="ChEBI" id="CHEBI:58805"/>
        <dbReference type="EC" id="2.7.7.65"/>
    </reaction>
</comment>
<evidence type="ECO:0000256" key="1">
    <source>
        <dbReference type="ARBA" id="ARBA00001946"/>
    </source>
</evidence>
<dbReference type="RefSeq" id="WP_179931295.1">
    <property type="nucleotide sequence ID" value="NZ_JACCDF010000014.1"/>
</dbReference>
<dbReference type="SMART" id="SM00267">
    <property type="entry name" value="GGDEF"/>
    <property type="match status" value="1"/>
</dbReference>
<dbReference type="GO" id="GO:0005886">
    <property type="term" value="C:plasma membrane"/>
    <property type="evidence" value="ECO:0007669"/>
    <property type="project" value="TreeGrafter"/>
</dbReference>
<dbReference type="FunFam" id="3.30.70.270:FF:000001">
    <property type="entry name" value="Diguanylate cyclase domain protein"/>
    <property type="match status" value="1"/>
</dbReference>
<feature type="transmembrane region" description="Helical" evidence="5">
    <location>
        <begin position="117"/>
        <end position="136"/>
    </location>
</feature>
<evidence type="ECO:0000259" key="6">
    <source>
        <dbReference type="PROSITE" id="PS50887"/>
    </source>
</evidence>
<sequence length="473" mass="52412">MTASGTEGKADAIVRRLTGGYLCLLGILIALLPLMAISYLALFQDPKRRFEAPGLYEASSLLAIALGAFITYVTWRCYLASGEVFLRWLVLAFMSFTLIYLPHALLSQISDDMMDVFIAYGPASRLAMGVCFLVALERLGVPPDSPETRRRPATWGVALGIILTINLGLAALILNPLVRAENMIQAMEALAFVLLVVSIIVIILRRIRLSLMIVYMLSMAVFAQASVAFMISDLWSHLWWLAHAIFLAGFFLLSYGVVHAFHTTRSFSTVYSQAEVMEQLREQQAQTQEALAKLEAINARLNQQAATDWLTGVANRRYFMKQAKGELAQAKRDGTPLSLLGLDLDHFKKVNDVYGHQAGDEVLKRVTSVIAEKLRPSDLLARVGGEEFQILLPNADIQQAYEIAERCRLAVHDLAIRLLDKEVKITISMGCAQMGRDGNDMDSLMRIGDQRLYEAKAGGRDRVVTGAGEVFHV</sequence>
<evidence type="ECO:0000313" key="8">
    <source>
        <dbReference type="Proteomes" id="UP000586119"/>
    </source>
</evidence>
<evidence type="ECO:0000256" key="2">
    <source>
        <dbReference type="ARBA" id="ARBA00012528"/>
    </source>
</evidence>